<name>A0A7J7Z622_MYOMY</name>
<dbReference type="EMBL" id="JABWUV010000003">
    <property type="protein sequence ID" value="KAF6369475.1"/>
    <property type="molecule type" value="Genomic_DNA"/>
</dbReference>
<feature type="region of interest" description="Disordered" evidence="1">
    <location>
        <begin position="1"/>
        <end position="42"/>
    </location>
</feature>
<dbReference type="Proteomes" id="UP000527355">
    <property type="component" value="Unassembled WGS sequence"/>
</dbReference>
<proteinExistence type="predicted"/>
<organism evidence="2 3">
    <name type="scientific">Myotis myotis</name>
    <name type="common">Greater mouse-eared bat</name>
    <name type="synonym">Vespertilio myotis</name>
    <dbReference type="NCBI Taxonomy" id="51298"/>
    <lineage>
        <taxon>Eukaryota</taxon>
        <taxon>Metazoa</taxon>
        <taxon>Chordata</taxon>
        <taxon>Craniata</taxon>
        <taxon>Vertebrata</taxon>
        <taxon>Euteleostomi</taxon>
        <taxon>Mammalia</taxon>
        <taxon>Eutheria</taxon>
        <taxon>Laurasiatheria</taxon>
        <taxon>Chiroptera</taxon>
        <taxon>Yangochiroptera</taxon>
        <taxon>Vespertilionidae</taxon>
        <taxon>Myotis</taxon>
    </lineage>
</organism>
<reference evidence="2 3" key="1">
    <citation type="journal article" date="2020" name="Nature">
        <title>Six reference-quality genomes reveal evolution of bat adaptations.</title>
        <authorList>
            <person name="Jebb D."/>
            <person name="Huang Z."/>
            <person name="Pippel M."/>
            <person name="Hughes G.M."/>
            <person name="Lavrichenko K."/>
            <person name="Devanna P."/>
            <person name="Winkler S."/>
            <person name="Jermiin L.S."/>
            <person name="Skirmuntt E.C."/>
            <person name="Katzourakis A."/>
            <person name="Burkitt-Gray L."/>
            <person name="Ray D.A."/>
            <person name="Sullivan K.A.M."/>
            <person name="Roscito J.G."/>
            <person name="Kirilenko B.M."/>
            <person name="Davalos L.M."/>
            <person name="Corthals A.P."/>
            <person name="Power M.L."/>
            <person name="Jones G."/>
            <person name="Ransome R.D."/>
            <person name="Dechmann D.K.N."/>
            <person name="Locatelli A.G."/>
            <person name="Puechmaille S.J."/>
            <person name="Fedrigo O."/>
            <person name="Jarvis E.D."/>
            <person name="Hiller M."/>
            <person name="Vernes S.C."/>
            <person name="Myers E.W."/>
            <person name="Teeling E.C."/>
        </authorList>
    </citation>
    <scope>NUCLEOTIDE SEQUENCE [LARGE SCALE GENOMIC DNA]</scope>
    <source>
        <strain evidence="2">MMyoMyo1</strain>
        <tissue evidence="2">Flight muscle</tissue>
    </source>
</reference>
<gene>
    <name evidence="2" type="ORF">mMyoMyo1_010797</name>
</gene>
<sequence length="128" mass="13524">MTCDRLSAGSPCCGGGGQDTQDAPSVAGALRGAQEGGPGPGERLRELTRARCWGACAYTSEGQCIHHWLPRARLINHQDRVVLHPSTAAVPTATSRHQPGTATYLPLPFPEPLARREDGGDAGKICLR</sequence>
<evidence type="ECO:0000313" key="3">
    <source>
        <dbReference type="Proteomes" id="UP000527355"/>
    </source>
</evidence>
<evidence type="ECO:0000313" key="2">
    <source>
        <dbReference type="EMBL" id="KAF6369475.1"/>
    </source>
</evidence>
<evidence type="ECO:0000256" key="1">
    <source>
        <dbReference type="SAM" id="MobiDB-lite"/>
    </source>
</evidence>
<dbReference type="AlphaFoldDB" id="A0A7J7Z622"/>
<keyword evidence="3" id="KW-1185">Reference proteome</keyword>
<protein>
    <submittedName>
        <fullName evidence="2">Uncharacterized protein</fullName>
    </submittedName>
</protein>
<comment type="caution">
    <text evidence="2">The sequence shown here is derived from an EMBL/GenBank/DDBJ whole genome shotgun (WGS) entry which is preliminary data.</text>
</comment>
<accession>A0A7J7Z622</accession>